<organism evidence="1 2">
    <name type="scientific">Mucuna pruriens</name>
    <name type="common">Velvet bean</name>
    <name type="synonym">Dolichos pruriens</name>
    <dbReference type="NCBI Taxonomy" id="157652"/>
    <lineage>
        <taxon>Eukaryota</taxon>
        <taxon>Viridiplantae</taxon>
        <taxon>Streptophyta</taxon>
        <taxon>Embryophyta</taxon>
        <taxon>Tracheophyta</taxon>
        <taxon>Spermatophyta</taxon>
        <taxon>Magnoliopsida</taxon>
        <taxon>eudicotyledons</taxon>
        <taxon>Gunneridae</taxon>
        <taxon>Pentapetalae</taxon>
        <taxon>rosids</taxon>
        <taxon>fabids</taxon>
        <taxon>Fabales</taxon>
        <taxon>Fabaceae</taxon>
        <taxon>Papilionoideae</taxon>
        <taxon>50 kb inversion clade</taxon>
        <taxon>NPAAA clade</taxon>
        <taxon>indigoferoid/millettioid clade</taxon>
        <taxon>Phaseoleae</taxon>
        <taxon>Mucuna</taxon>
    </lineage>
</organism>
<dbReference type="Proteomes" id="UP000257109">
    <property type="component" value="Unassembled WGS sequence"/>
</dbReference>
<dbReference type="AlphaFoldDB" id="A0A371EPB5"/>
<protein>
    <submittedName>
        <fullName evidence="1">Uncharacterized protein</fullName>
    </submittedName>
</protein>
<gene>
    <name evidence="1" type="ORF">CR513_53178</name>
</gene>
<proteinExistence type="predicted"/>
<accession>A0A371EPB5</accession>
<evidence type="ECO:0000313" key="2">
    <source>
        <dbReference type="Proteomes" id="UP000257109"/>
    </source>
</evidence>
<feature type="non-terminal residue" evidence="1">
    <location>
        <position position="1"/>
    </location>
</feature>
<name>A0A371EPB5_MUCPR</name>
<evidence type="ECO:0000313" key="1">
    <source>
        <dbReference type="EMBL" id="RDX67895.1"/>
    </source>
</evidence>
<comment type="caution">
    <text evidence="1">The sequence shown here is derived from an EMBL/GenBank/DDBJ whole genome shotgun (WGS) entry which is preliminary data.</text>
</comment>
<dbReference type="EMBL" id="QJKJ01012783">
    <property type="protein sequence ID" value="RDX67895.1"/>
    <property type="molecule type" value="Genomic_DNA"/>
</dbReference>
<sequence>MSNPPFLTKSTKDVIFPFLLSIQIFGDQAEIFFFLTKLISVFKRNLTSIHNGIAERKNRHLVEIARTLLLSANVPTNH</sequence>
<keyword evidence="2" id="KW-1185">Reference proteome</keyword>
<reference evidence="1" key="1">
    <citation type="submission" date="2018-05" db="EMBL/GenBank/DDBJ databases">
        <title>Draft genome of Mucuna pruriens seed.</title>
        <authorList>
            <person name="Nnadi N.E."/>
            <person name="Vos R."/>
            <person name="Hasami M.H."/>
            <person name="Devisetty U.K."/>
            <person name="Aguiy J.C."/>
        </authorList>
    </citation>
    <scope>NUCLEOTIDE SEQUENCE [LARGE SCALE GENOMIC DNA]</scope>
    <source>
        <strain evidence="1">JCA_2017</strain>
    </source>
</reference>